<evidence type="ECO:0000313" key="2">
    <source>
        <dbReference type="EMBL" id="PIC20597.1"/>
    </source>
</evidence>
<protein>
    <submittedName>
        <fullName evidence="2">Uncharacterized protein</fullName>
    </submittedName>
</protein>
<dbReference type="EMBL" id="PDUG01000006">
    <property type="protein sequence ID" value="PIC20597.1"/>
    <property type="molecule type" value="Genomic_DNA"/>
</dbReference>
<organism evidence="2 3">
    <name type="scientific">Caenorhabditis nigoni</name>
    <dbReference type="NCBI Taxonomy" id="1611254"/>
    <lineage>
        <taxon>Eukaryota</taxon>
        <taxon>Metazoa</taxon>
        <taxon>Ecdysozoa</taxon>
        <taxon>Nematoda</taxon>
        <taxon>Chromadorea</taxon>
        <taxon>Rhabditida</taxon>
        <taxon>Rhabditina</taxon>
        <taxon>Rhabditomorpha</taxon>
        <taxon>Rhabditoidea</taxon>
        <taxon>Rhabditidae</taxon>
        <taxon>Peloderinae</taxon>
        <taxon>Caenorhabditis</taxon>
    </lineage>
</organism>
<feature type="region of interest" description="Disordered" evidence="1">
    <location>
        <begin position="53"/>
        <end position="75"/>
    </location>
</feature>
<gene>
    <name evidence="2" type="primary">Cni-Y7A5A.2</name>
    <name evidence="2" type="synonym">Cnig_chr_X.g25740</name>
    <name evidence="2" type="ORF">B9Z55_025740</name>
</gene>
<dbReference type="Proteomes" id="UP000230233">
    <property type="component" value="Chromosome X"/>
</dbReference>
<sequence>MSNTPKSFADGIPTTFKNIDDMHCWNAILFSSYMTSVVRATVPEYNERCLAEERAKNGDVASTSRQNTKTPSGPISFAVARNMKQKPCLFGPTIVQLDRKPSVPEVSLQDVESVRSGVKRAATVSETTNPAKRSK</sequence>
<reference evidence="3" key="1">
    <citation type="submission" date="2017-10" db="EMBL/GenBank/DDBJ databases">
        <title>Rapid genome shrinkage in a self-fertile nematode reveals novel sperm competition proteins.</title>
        <authorList>
            <person name="Yin D."/>
            <person name="Schwarz E.M."/>
            <person name="Thomas C.G."/>
            <person name="Felde R.L."/>
            <person name="Korf I.F."/>
            <person name="Cutter A.D."/>
            <person name="Schartner C.M."/>
            <person name="Ralston E.J."/>
            <person name="Meyer B.J."/>
            <person name="Haag E.S."/>
        </authorList>
    </citation>
    <scope>NUCLEOTIDE SEQUENCE [LARGE SCALE GENOMIC DNA]</scope>
    <source>
        <strain evidence="3">JU1422</strain>
    </source>
</reference>
<dbReference type="AlphaFoldDB" id="A0A2G5SZX5"/>
<accession>A0A2G5SZX5</accession>
<comment type="caution">
    <text evidence="2">The sequence shown here is derived from an EMBL/GenBank/DDBJ whole genome shotgun (WGS) entry which is preliminary data.</text>
</comment>
<feature type="compositionally biased region" description="Polar residues" evidence="1">
    <location>
        <begin position="60"/>
        <end position="73"/>
    </location>
</feature>
<evidence type="ECO:0000313" key="3">
    <source>
        <dbReference type="Proteomes" id="UP000230233"/>
    </source>
</evidence>
<evidence type="ECO:0000256" key="1">
    <source>
        <dbReference type="SAM" id="MobiDB-lite"/>
    </source>
</evidence>
<keyword evidence="3" id="KW-1185">Reference proteome</keyword>
<dbReference type="OrthoDB" id="10292123at2759"/>
<name>A0A2G5SZX5_9PELO</name>
<proteinExistence type="predicted"/>